<dbReference type="InterPro" id="IPR019786">
    <property type="entry name" value="Zinc_finger_PHD-type_CS"/>
</dbReference>
<dbReference type="OrthoDB" id="161570at2759"/>
<dbReference type="SMART" id="SM00333">
    <property type="entry name" value="TUDOR"/>
    <property type="match status" value="2"/>
</dbReference>
<dbReference type="Pfam" id="PF20826">
    <property type="entry name" value="PHD_5"/>
    <property type="match status" value="1"/>
</dbReference>
<keyword evidence="4 7" id="KW-0863">Zinc-finger</keyword>
<protein>
    <recommendedName>
        <fullName evidence="9">C2H2-type domain-containing protein</fullName>
    </recommendedName>
</protein>
<accession>A0A553PE02</accession>
<dbReference type="Proteomes" id="UP000316079">
    <property type="component" value="Unassembled WGS sequence"/>
</dbReference>
<dbReference type="STRING" id="623744.A0A553PE02"/>
<gene>
    <name evidence="10" type="ORF">DNTS_033481</name>
</gene>
<reference evidence="10 11" key="1">
    <citation type="journal article" date="2019" name="Sci. Data">
        <title>Hybrid genome assembly and annotation of Danionella translucida.</title>
        <authorList>
            <person name="Kadobianskyi M."/>
            <person name="Schulze L."/>
            <person name="Schuelke M."/>
            <person name="Judkewitz B."/>
        </authorList>
    </citation>
    <scope>NUCLEOTIDE SEQUENCE [LARGE SCALE GENOMIC DNA]</scope>
    <source>
        <strain evidence="10 11">Bolton</strain>
    </source>
</reference>
<dbReference type="InterPro" id="IPR013087">
    <property type="entry name" value="Znf_C2H2_type"/>
</dbReference>
<organism evidence="10 11">
    <name type="scientific">Danionella cerebrum</name>
    <dbReference type="NCBI Taxonomy" id="2873325"/>
    <lineage>
        <taxon>Eukaryota</taxon>
        <taxon>Metazoa</taxon>
        <taxon>Chordata</taxon>
        <taxon>Craniata</taxon>
        <taxon>Vertebrata</taxon>
        <taxon>Euteleostomi</taxon>
        <taxon>Actinopterygii</taxon>
        <taxon>Neopterygii</taxon>
        <taxon>Teleostei</taxon>
        <taxon>Ostariophysi</taxon>
        <taxon>Cypriniformes</taxon>
        <taxon>Danionidae</taxon>
        <taxon>Danioninae</taxon>
        <taxon>Danionella</taxon>
    </lineage>
</organism>
<evidence type="ECO:0000313" key="10">
    <source>
        <dbReference type="EMBL" id="TRY75913.1"/>
    </source>
</evidence>
<keyword evidence="11" id="KW-1185">Reference proteome</keyword>
<sequence length="863" mass="98806">MADVISKTPPTRRGISFEVGAALQARDSLRNWYSANIEKIDYKGEKVLVHYRQWSHRHDEWFDWDSPYLRAVERVQLRREGRPDHDLNPGFQVNEKVLASWSDCRFYPAKVLAVNKDASYAVKFYDGVVQTVKGIHVKPFTREKRKGLMNKPGEMPLVKKPESSINEPIKNEKQEVKVSDSDGEKAEQMICCVTETSKEETILEELEQHNYSKPRGTKAPRLEKKEEEALVKIEDSELIDSTENCSGGLGSMEEPEVQEGKRVEVKTEYPPLHRMAQRQQIRRKRNLAAKRWSSQKRKPGPEKSDSPGFKPAPLHLNQPTNGMGKAQDASQSESSRPIICKVSRNQLPPVLSLNLDHCSFKCSTPGCSKYFRKAKLLHYHMKYYHGEDQVINSDQTWGTHSQKSSVTSNESPHVTVKRCSLVSRGIRDLRLDSLKDNTRDNLLLESIQRHSKKDRRGRFMSLDGLESRDGLKKKPSRCFPSLKLIERKMSRKTTSDEDSISDCSSDSCGWSEDEMEEDLNVMTSPLSCSSLASSCKGSEETIRCVCEAEEEDNFMLQCEECLHWQHGSCMGLLEGNVPDQYSCFVCRDSSGQIRGQRQSLRHWYESSWLSKGHIYGLSFLENYSHQNSRKMTSTHQLLGDVQHVGEVLYGLQLKISLLQSQTHPDLGLWRKEWKPTERSRIKSMAIPNAKTISSSVCFKVFHHGEHLSPSFQDYISSEHCYQKPQTLCKVLEPRRVLLEDGGRNHEHEYNGASLNPSCAQLFNQNKDFTEECETGDNGAGIKGGAPQQWRINLLDHIETLQEEVIQRMDFIERELDVLENWLDCTGELEPPEPLERLPELKHSIKQLLNKLEILQQIARTCTT</sequence>
<evidence type="ECO:0000256" key="8">
    <source>
        <dbReference type="SAM" id="MobiDB-lite"/>
    </source>
</evidence>
<feature type="compositionally biased region" description="Basic and acidic residues" evidence="8">
    <location>
        <begin position="258"/>
        <end position="267"/>
    </location>
</feature>
<dbReference type="SMART" id="SM00249">
    <property type="entry name" value="PHD"/>
    <property type="match status" value="1"/>
</dbReference>
<dbReference type="InterPro" id="IPR002999">
    <property type="entry name" value="Tudor"/>
</dbReference>
<dbReference type="PANTHER" id="PTHR15856">
    <property type="entry name" value="PHD FINGER PROTEIN 20-RELATED"/>
    <property type="match status" value="1"/>
</dbReference>
<name>A0A553PE02_9TELE</name>
<feature type="compositionally biased region" description="Basic residues" evidence="8">
    <location>
        <begin position="280"/>
        <end position="298"/>
    </location>
</feature>
<keyword evidence="2" id="KW-0479">Metal-binding</keyword>
<dbReference type="GO" id="GO:0006357">
    <property type="term" value="P:regulation of transcription by RNA polymerase II"/>
    <property type="evidence" value="ECO:0007669"/>
    <property type="project" value="TreeGrafter"/>
</dbReference>
<dbReference type="CDD" id="cd20104">
    <property type="entry name" value="MBT_PHF20L1-like"/>
    <property type="match status" value="1"/>
</dbReference>
<dbReference type="SUPFAM" id="SSF63748">
    <property type="entry name" value="Tudor/PWWP/MBT"/>
    <property type="match status" value="2"/>
</dbReference>
<evidence type="ECO:0000256" key="1">
    <source>
        <dbReference type="ARBA" id="ARBA00004123"/>
    </source>
</evidence>
<evidence type="ECO:0000256" key="6">
    <source>
        <dbReference type="ARBA" id="ARBA00023242"/>
    </source>
</evidence>
<comment type="subcellular location">
    <subcellularLocation>
        <location evidence="1">Nucleus</location>
    </subcellularLocation>
</comment>
<dbReference type="InterPro" id="IPR043449">
    <property type="entry name" value="PHF20-like"/>
</dbReference>
<dbReference type="InterPro" id="IPR011011">
    <property type="entry name" value="Znf_FYVE_PHD"/>
</dbReference>
<evidence type="ECO:0000256" key="2">
    <source>
        <dbReference type="ARBA" id="ARBA00022723"/>
    </source>
</evidence>
<dbReference type="EMBL" id="SRMA01026711">
    <property type="protein sequence ID" value="TRY75913.1"/>
    <property type="molecule type" value="Genomic_DNA"/>
</dbReference>
<dbReference type="GO" id="GO:0044545">
    <property type="term" value="C:NSL complex"/>
    <property type="evidence" value="ECO:0007669"/>
    <property type="project" value="TreeGrafter"/>
</dbReference>
<dbReference type="Pfam" id="PF18115">
    <property type="entry name" value="Tudor_3"/>
    <property type="match status" value="1"/>
</dbReference>
<dbReference type="GO" id="GO:0005654">
    <property type="term" value="C:nucleoplasm"/>
    <property type="evidence" value="ECO:0007669"/>
    <property type="project" value="UniProtKB-ARBA"/>
</dbReference>
<feature type="region of interest" description="Disordered" evidence="8">
    <location>
        <begin position="241"/>
        <end position="336"/>
    </location>
</feature>
<proteinExistence type="predicted"/>
<dbReference type="PANTHER" id="PTHR15856:SF27">
    <property type="entry name" value="PHD FINGER PROTEIN 20"/>
    <property type="match status" value="1"/>
</dbReference>
<dbReference type="CDD" id="cd20453">
    <property type="entry name" value="Tudor_PHF20"/>
    <property type="match status" value="1"/>
</dbReference>
<keyword evidence="6" id="KW-0539">Nucleus</keyword>
<keyword evidence="5" id="KW-0862">Zinc</keyword>
<dbReference type="PROSITE" id="PS00028">
    <property type="entry name" value="ZINC_FINGER_C2H2_1"/>
    <property type="match status" value="1"/>
</dbReference>
<dbReference type="InterPro" id="IPR013083">
    <property type="entry name" value="Znf_RING/FYVE/PHD"/>
</dbReference>
<dbReference type="PROSITE" id="PS01359">
    <property type="entry name" value="ZF_PHD_1"/>
    <property type="match status" value="1"/>
</dbReference>
<evidence type="ECO:0000313" key="11">
    <source>
        <dbReference type="Proteomes" id="UP000316079"/>
    </source>
</evidence>
<feature type="domain" description="C2H2-type" evidence="9">
    <location>
        <begin position="360"/>
        <end position="389"/>
    </location>
</feature>
<dbReference type="SUPFAM" id="SSF57903">
    <property type="entry name" value="FYVE/PHD zinc finger"/>
    <property type="match status" value="1"/>
</dbReference>
<keyword evidence="3" id="KW-0677">Repeat</keyword>
<evidence type="ECO:0000256" key="3">
    <source>
        <dbReference type="ARBA" id="ARBA00022737"/>
    </source>
</evidence>
<dbReference type="GO" id="GO:0008270">
    <property type="term" value="F:zinc ion binding"/>
    <property type="evidence" value="ECO:0007669"/>
    <property type="project" value="UniProtKB-KW"/>
</dbReference>
<evidence type="ECO:0000256" key="5">
    <source>
        <dbReference type="ARBA" id="ARBA00022833"/>
    </source>
</evidence>
<dbReference type="Gene3D" id="2.30.30.140">
    <property type="match status" value="2"/>
</dbReference>
<dbReference type="InterPro" id="IPR001965">
    <property type="entry name" value="Znf_PHD"/>
</dbReference>
<evidence type="ECO:0000256" key="7">
    <source>
        <dbReference type="PROSITE-ProRule" id="PRU00042"/>
    </source>
</evidence>
<dbReference type="Gene3D" id="3.30.40.10">
    <property type="entry name" value="Zinc/RING finger domain, C3HC4 (zinc finger)"/>
    <property type="match status" value="1"/>
</dbReference>
<evidence type="ECO:0000256" key="4">
    <source>
        <dbReference type="ARBA" id="ARBA00022771"/>
    </source>
</evidence>
<dbReference type="InterPro" id="IPR041297">
    <property type="entry name" value="Crb2_Tudor"/>
</dbReference>
<dbReference type="PROSITE" id="PS50157">
    <property type="entry name" value="ZINC_FINGER_C2H2_2"/>
    <property type="match status" value="1"/>
</dbReference>
<evidence type="ECO:0000259" key="9">
    <source>
        <dbReference type="PROSITE" id="PS50157"/>
    </source>
</evidence>
<dbReference type="FunFam" id="2.30.30.140:FF:000049">
    <property type="entry name" value="PHD finger protein 20 (Predicted)"/>
    <property type="match status" value="1"/>
</dbReference>
<comment type="caution">
    <text evidence="10">The sequence shown here is derived from an EMBL/GenBank/DDBJ whole genome shotgun (WGS) entry which is preliminary data.</text>
</comment>
<dbReference type="AlphaFoldDB" id="A0A553PE02"/>